<feature type="transmembrane region" description="Helical" evidence="3">
    <location>
        <begin position="27"/>
        <end position="47"/>
    </location>
</feature>
<keyword evidence="3" id="KW-0472">Membrane</keyword>
<evidence type="ECO:0000259" key="4">
    <source>
        <dbReference type="PROSITE" id="PS50887"/>
    </source>
</evidence>
<keyword evidence="3" id="KW-1133">Transmembrane helix</keyword>
<dbReference type="FunFam" id="3.30.70.270:FF:000001">
    <property type="entry name" value="Diguanylate cyclase domain protein"/>
    <property type="match status" value="1"/>
</dbReference>
<dbReference type="GO" id="GO:0043709">
    <property type="term" value="P:cell adhesion involved in single-species biofilm formation"/>
    <property type="evidence" value="ECO:0007669"/>
    <property type="project" value="TreeGrafter"/>
</dbReference>
<evidence type="ECO:0000256" key="2">
    <source>
        <dbReference type="SAM" id="Coils"/>
    </source>
</evidence>
<accession>A0A454JK99</accession>
<dbReference type="RefSeq" id="WP_103524078.1">
    <property type="nucleotide sequence ID" value="NZ_JAIZDC010000006.1"/>
</dbReference>
<dbReference type="SMART" id="SM00267">
    <property type="entry name" value="GGDEF"/>
    <property type="match status" value="1"/>
</dbReference>
<gene>
    <name evidence="5" type="ORF">EAY64_07085</name>
</gene>
<dbReference type="Gene3D" id="3.30.70.270">
    <property type="match status" value="1"/>
</dbReference>
<proteinExistence type="predicted"/>
<dbReference type="GO" id="GO:1902201">
    <property type="term" value="P:negative regulation of bacterial-type flagellum-dependent cell motility"/>
    <property type="evidence" value="ECO:0007669"/>
    <property type="project" value="TreeGrafter"/>
</dbReference>
<dbReference type="CDD" id="cd01949">
    <property type="entry name" value="GGDEF"/>
    <property type="match status" value="1"/>
</dbReference>
<evidence type="ECO:0000256" key="1">
    <source>
        <dbReference type="ARBA" id="ARBA00012528"/>
    </source>
</evidence>
<dbReference type="InterPro" id="IPR029787">
    <property type="entry name" value="Nucleotide_cyclase"/>
</dbReference>
<dbReference type="OrthoDB" id="9813903at2"/>
<evidence type="ECO:0000313" key="6">
    <source>
        <dbReference type="Proteomes" id="UP000274139"/>
    </source>
</evidence>
<dbReference type="PROSITE" id="PS50887">
    <property type="entry name" value="GGDEF"/>
    <property type="match status" value="1"/>
</dbReference>
<dbReference type="EC" id="2.7.7.65" evidence="1"/>
<feature type="coiled-coil region" evidence="2">
    <location>
        <begin position="218"/>
        <end position="245"/>
    </location>
</feature>
<keyword evidence="2" id="KW-0175">Coiled coil</keyword>
<feature type="domain" description="GGDEF" evidence="4">
    <location>
        <begin position="273"/>
        <end position="405"/>
    </location>
</feature>
<feature type="transmembrane region" description="Helical" evidence="3">
    <location>
        <begin position="171"/>
        <end position="187"/>
    </location>
</feature>
<dbReference type="PANTHER" id="PTHR45138">
    <property type="entry name" value="REGULATORY COMPONENTS OF SENSORY TRANSDUCTION SYSTEM"/>
    <property type="match status" value="1"/>
</dbReference>
<sequence length="418" mass="47350">MKPALPLLQEQAGWREEADLLRYFIDIAYRSIPAVIGGVAMLVAIMYQHAQPLHLAVWLLLFGLVEWRLWWVIRRFRRADLHPGSVFQHYTAVRDCVLADCLLWGATVWVMDSHQLDNPYHLLLLLWLTGIFALLCIMVAACRDIHALFFATFWAYPLCSLLVHGQRLEQMVLAGLLLYLLVQWRFLGRFRSTLFDTVKLRHANQSMMESLVELHVQSAVKREQLQQQQRELTEAIAERQRLLECDALTGCYNQRALRRQLDAHAADSMASGRTWALAMLDLDHFKQVNDSFGHQAGDAVLQQLVQQLSSLLPPGLELFRYGGEEFVILAGGLAEAELAVMLDDIRARLATARWEALPASWQQTMSAGVVACQPSDPVNHSLQLADMALYAAKHQGRNRVCLASMLAAPALERFSRSS</sequence>
<dbReference type="InterPro" id="IPR000160">
    <property type="entry name" value="GGDEF_dom"/>
</dbReference>
<dbReference type="GO" id="GO:0052621">
    <property type="term" value="F:diguanylate cyclase activity"/>
    <property type="evidence" value="ECO:0007669"/>
    <property type="project" value="UniProtKB-EC"/>
</dbReference>
<feature type="transmembrane region" description="Helical" evidence="3">
    <location>
        <begin position="53"/>
        <end position="71"/>
    </location>
</feature>
<reference evidence="5 6" key="1">
    <citation type="submission" date="2018-10" db="EMBL/GenBank/DDBJ databases">
        <title>Draft genome sequence of Aquitalea MWU14-2217 isolated from a wild cranberry bog in Provincetown, Massachusetts.</title>
        <authorList>
            <person name="Ebadzadsahrai G."/>
            <person name="Soby S."/>
        </authorList>
    </citation>
    <scope>NUCLEOTIDE SEQUENCE [LARGE SCALE GENOMIC DNA]</scope>
    <source>
        <strain evidence="5 6">MWU14-2217</strain>
    </source>
</reference>
<dbReference type="PANTHER" id="PTHR45138:SF24">
    <property type="entry name" value="DIGUANYLATE CYCLASE DGCC-RELATED"/>
    <property type="match status" value="1"/>
</dbReference>
<comment type="caution">
    <text evidence="5">The sequence shown here is derived from an EMBL/GenBank/DDBJ whole genome shotgun (WGS) entry which is preliminary data.</text>
</comment>
<dbReference type="Proteomes" id="UP000274139">
    <property type="component" value="Unassembled WGS sequence"/>
</dbReference>
<dbReference type="NCBIfam" id="TIGR00254">
    <property type="entry name" value="GGDEF"/>
    <property type="match status" value="1"/>
</dbReference>
<keyword evidence="6" id="KW-1185">Reference proteome</keyword>
<feature type="transmembrane region" description="Helical" evidence="3">
    <location>
        <begin position="122"/>
        <end position="140"/>
    </location>
</feature>
<protein>
    <recommendedName>
        <fullName evidence="1">diguanylate cyclase</fullName>
        <ecNumber evidence="1">2.7.7.65</ecNumber>
    </recommendedName>
</protein>
<dbReference type="EMBL" id="RFAR01000023">
    <property type="protein sequence ID" value="RMC99686.1"/>
    <property type="molecule type" value="Genomic_DNA"/>
</dbReference>
<evidence type="ECO:0000256" key="3">
    <source>
        <dbReference type="SAM" id="Phobius"/>
    </source>
</evidence>
<feature type="transmembrane region" description="Helical" evidence="3">
    <location>
        <begin position="147"/>
        <end position="165"/>
    </location>
</feature>
<dbReference type="AlphaFoldDB" id="A0A454JK99"/>
<keyword evidence="3" id="KW-0812">Transmembrane</keyword>
<evidence type="ECO:0000313" key="5">
    <source>
        <dbReference type="EMBL" id="RMC99686.1"/>
    </source>
</evidence>
<dbReference type="InterPro" id="IPR050469">
    <property type="entry name" value="Diguanylate_Cyclase"/>
</dbReference>
<name>A0A454JK99_9NEIS</name>
<dbReference type="Pfam" id="PF00990">
    <property type="entry name" value="GGDEF"/>
    <property type="match status" value="1"/>
</dbReference>
<dbReference type="InterPro" id="IPR043128">
    <property type="entry name" value="Rev_trsase/Diguanyl_cyclase"/>
</dbReference>
<dbReference type="GO" id="GO:0005886">
    <property type="term" value="C:plasma membrane"/>
    <property type="evidence" value="ECO:0007669"/>
    <property type="project" value="TreeGrafter"/>
</dbReference>
<dbReference type="SUPFAM" id="SSF55073">
    <property type="entry name" value="Nucleotide cyclase"/>
    <property type="match status" value="1"/>
</dbReference>
<organism evidence="5 6">
    <name type="scientific">Aquitalea palustris</name>
    <dbReference type="NCBI Taxonomy" id="2480983"/>
    <lineage>
        <taxon>Bacteria</taxon>
        <taxon>Pseudomonadati</taxon>
        <taxon>Pseudomonadota</taxon>
        <taxon>Betaproteobacteria</taxon>
        <taxon>Neisseriales</taxon>
        <taxon>Chromobacteriaceae</taxon>
        <taxon>Aquitalea</taxon>
    </lineage>
</organism>